<protein>
    <submittedName>
        <fullName evidence="1">Uncharacterized protein</fullName>
    </submittedName>
</protein>
<dbReference type="EMBL" id="JANIBK010000209">
    <property type="protein sequence ID" value="MCQ8130704.1"/>
    <property type="molecule type" value="Genomic_DNA"/>
</dbReference>
<evidence type="ECO:0000313" key="2">
    <source>
        <dbReference type="Proteomes" id="UP001524586"/>
    </source>
</evidence>
<proteinExistence type="predicted"/>
<keyword evidence="2" id="KW-1185">Reference proteome</keyword>
<name>A0ABT1UA20_9GAMM</name>
<dbReference type="Proteomes" id="UP001524586">
    <property type="component" value="Unassembled WGS sequence"/>
</dbReference>
<accession>A0ABT1UA20</accession>
<comment type="caution">
    <text evidence="1">The sequence shown here is derived from an EMBL/GenBank/DDBJ whole genome shotgun (WGS) entry which is preliminary data.</text>
</comment>
<sequence length="57" mass="6919">MLVDKNKFLEQVKAYFKNENLGFAARLIDYYDDETFNGEINNKDIIFKKQKKYSYQK</sequence>
<reference evidence="1 2" key="1">
    <citation type="submission" date="2022-07" db="EMBL/GenBank/DDBJ databases">
        <title>Methylomonas rivi sp. nov., Methylomonas rosea sp. nov., Methylomonas aureus sp. nov. and Methylomonas subterranea sp. nov., four novel methanotrophs isolated from a freshwater creek and the deep terrestrial subsurface.</title>
        <authorList>
            <person name="Abin C."/>
            <person name="Sankaranarayanan K."/>
            <person name="Garner C."/>
            <person name="Sindelar R."/>
            <person name="Kotary K."/>
            <person name="Garner R."/>
            <person name="Barclay S."/>
            <person name="Lawson P."/>
            <person name="Krumholz L."/>
        </authorList>
    </citation>
    <scope>NUCLEOTIDE SEQUENCE [LARGE SCALE GENOMIC DNA]</scope>
    <source>
        <strain evidence="1 2">WSC-6</strain>
    </source>
</reference>
<evidence type="ECO:0000313" key="1">
    <source>
        <dbReference type="EMBL" id="MCQ8130704.1"/>
    </source>
</evidence>
<gene>
    <name evidence="1" type="ORF">NP596_19780</name>
</gene>
<dbReference type="RefSeq" id="WP_256617118.1">
    <property type="nucleotide sequence ID" value="NZ_JANIBK010000209.1"/>
</dbReference>
<organism evidence="1 2">
    <name type="scientific">Methylomonas rivi</name>
    <dbReference type="NCBI Taxonomy" id="2952226"/>
    <lineage>
        <taxon>Bacteria</taxon>
        <taxon>Pseudomonadati</taxon>
        <taxon>Pseudomonadota</taxon>
        <taxon>Gammaproteobacteria</taxon>
        <taxon>Methylococcales</taxon>
        <taxon>Methylococcaceae</taxon>
        <taxon>Methylomonas</taxon>
    </lineage>
</organism>